<protein>
    <submittedName>
        <fullName evidence="5">Helix-turn-helix domain-containing protein</fullName>
    </submittedName>
</protein>
<dbReference type="Pfam" id="PF15915">
    <property type="entry name" value="BAT"/>
    <property type="match status" value="1"/>
</dbReference>
<keyword evidence="2" id="KW-0804">Transcription</keyword>
<feature type="domain" description="HTH bat-type" evidence="3">
    <location>
        <begin position="159"/>
        <end position="206"/>
    </location>
</feature>
<evidence type="ECO:0000259" key="3">
    <source>
        <dbReference type="Pfam" id="PF04967"/>
    </source>
</evidence>
<organism evidence="5 6">
    <name type="scientific">Halorussus aquaticus</name>
    <dbReference type="NCBI Taxonomy" id="2953748"/>
    <lineage>
        <taxon>Archaea</taxon>
        <taxon>Methanobacteriati</taxon>
        <taxon>Methanobacteriota</taxon>
        <taxon>Stenosarchaea group</taxon>
        <taxon>Halobacteria</taxon>
        <taxon>Halobacteriales</taxon>
        <taxon>Haladaptataceae</taxon>
        <taxon>Halorussus</taxon>
    </lineage>
</organism>
<dbReference type="GeneID" id="73043841"/>
<evidence type="ECO:0000313" key="6">
    <source>
        <dbReference type="Proteomes" id="UP001595945"/>
    </source>
</evidence>
<dbReference type="RefSeq" id="WP_254268895.1">
    <property type="nucleotide sequence ID" value="NZ_CP100400.1"/>
</dbReference>
<evidence type="ECO:0000313" key="5">
    <source>
        <dbReference type="EMBL" id="MFC4825443.1"/>
    </source>
</evidence>
<dbReference type="Proteomes" id="UP001595945">
    <property type="component" value="Unassembled WGS sequence"/>
</dbReference>
<dbReference type="EMBL" id="JBHSHT010000002">
    <property type="protein sequence ID" value="MFC4825443.1"/>
    <property type="molecule type" value="Genomic_DNA"/>
</dbReference>
<keyword evidence="1" id="KW-0805">Transcription regulation</keyword>
<evidence type="ECO:0000256" key="2">
    <source>
        <dbReference type="ARBA" id="ARBA00023163"/>
    </source>
</evidence>
<accession>A0ABD5Q472</accession>
<gene>
    <name evidence="5" type="ORF">ACFO9K_14365</name>
</gene>
<dbReference type="InterPro" id="IPR007050">
    <property type="entry name" value="HTH_bacterioopsin"/>
</dbReference>
<comment type="caution">
    <text evidence="5">The sequence shown here is derived from an EMBL/GenBank/DDBJ whole genome shotgun (WGS) entry which is preliminary data.</text>
</comment>
<sequence>MSFVAEFSVRYPILREARACVPGIELETEDVRQTPDGRQRFVFWASGDDFEAFESGVEADATATEYSVLGDSGERRLYRVTLSESAGERTTHSVAAKHDIVFLDVTADSEETRIRARVPDRDALFAFRDACRERDLAFRLVGIYDGGGETADGRQYDVTASQREALVHALDAGYFDVPRRTTLSELADDLGISDQALSARLRRGQTGLVRSTLDGPSDT</sequence>
<feature type="domain" description="Bacterioopsin transcriptional activator GAF and HTH associated" evidence="4">
    <location>
        <begin position="24"/>
        <end position="140"/>
    </location>
</feature>
<reference evidence="5 6" key="1">
    <citation type="journal article" date="2019" name="Int. J. Syst. Evol. Microbiol.">
        <title>The Global Catalogue of Microorganisms (GCM) 10K type strain sequencing project: providing services to taxonomists for standard genome sequencing and annotation.</title>
        <authorList>
            <consortium name="The Broad Institute Genomics Platform"/>
            <consortium name="The Broad Institute Genome Sequencing Center for Infectious Disease"/>
            <person name="Wu L."/>
            <person name="Ma J."/>
        </authorList>
    </citation>
    <scope>NUCLEOTIDE SEQUENCE [LARGE SCALE GENOMIC DNA]</scope>
    <source>
        <strain evidence="5 6">XZYJ18</strain>
    </source>
</reference>
<dbReference type="PANTHER" id="PTHR34236">
    <property type="entry name" value="DIMETHYL SULFOXIDE REDUCTASE TRANSCRIPTIONAL ACTIVATOR"/>
    <property type="match status" value="1"/>
</dbReference>
<dbReference type="Pfam" id="PF04967">
    <property type="entry name" value="HTH_10"/>
    <property type="match status" value="1"/>
</dbReference>
<evidence type="ECO:0000256" key="1">
    <source>
        <dbReference type="ARBA" id="ARBA00023015"/>
    </source>
</evidence>
<proteinExistence type="predicted"/>
<name>A0ABD5Q472_9EURY</name>
<dbReference type="AlphaFoldDB" id="A0ABD5Q472"/>
<evidence type="ECO:0000259" key="4">
    <source>
        <dbReference type="Pfam" id="PF15915"/>
    </source>
</evidence>
<dbReference type="InterPro" id="IPR031803">
    <property type="entry name" value="BAT_GAF/HTH-assoc"/>
</dbReference>
<dbReference type="PANTHER" id="PTHR34236:SF1">
    <property type="entry name" value="DIMETHYL SULFOXIDE REDUCTASE TRANSCRIPTIONAL ACTIVATOR"/>
    <property type="match status" value="1"/>
</dbReference>
<keyword evidence="6" id="KW-1185">Reference proteome</keyword>